<evidence type="ECO:0000313" key="1">
    <source>
        <dbReference type="EMBL" id="QIK74340.1"/>
    </source>
</evidence>
<name>A0A6G7YC50_9ACTN</name>
<evidence type="ECO:0000313" key="2">
    <source>
        <dbReference type="Proteomes" id="UP000502035"/>
    </source>
</evidence>
<keyword evidence="2" id="KW-1185">Reference proteome</keyword>
<dbReference type="EMBL" id="CP049866">
    <property type="protein sequence ID" value="QIK74340.1"/>
    <property type="molecule type" value="Genomic_DNA"/>
</dbReference>
<reference evidence="1 2" key="1">
    <citation type="submission" date="2020-03" db="EMBL/GenBank/DDBJ databases">
        <title>Nocardioides sp. nov., isolated from fish.</title>
        <authorList>
            <person name="Hyun D.-W."/>
            <person name="Bae J.-W."/>
        </authorList>
    </citation>
    <scope>NUCLEOTIDE SEQUENCE [LARGE SCALE GENOMIC DNA]</scope>
    <source>
        <strain evidence="1 2">HDW12A</strain>
    </source>
</reference>
<organism evidence="1 2">
    <name type="scientific">Nocardioides piscis</name>
    <dbReference type="NCBI Taxonomy" id="2714938"/>
    <lineage>
        <taxon>Bacteria</taxon>
        <taxon>Bacillati</taxon>
        <taxon>Actinomycetota</taxon>
        <taxon>Actinomycetes</taxon>
        <taxon>Propionibacteriales</taxon>
        <taxon>Nocardioidaceae</taxon>
        <taxon>Nocardioides</taxon>
    </lineage>
</organism>
<accession>A0A6G7YC50</accession>
<proteinExistence type="predicted"/>
<dbReference type="RefSeq" id="WP_166314072.1">
    <property type="nucleotide sequence ID" value="NZ_CP049866.1"/>
</dbReference>
<dbReference type="KEGG" id="npi:G7071_01675"/>
<sequence>MATSPGNKRKHLASSPFQPEPELVIEVYAVDDKVCHDLYGVGRVVGVETHAVAVDFGSRTVRIPSPYRKLQQL</sequence>
<protein>
    <submittedName>
        <fullName evidence="1">Uncharacterized protein</fullName>
    </submittedName>
</protein>
<dbReference type="AlphaFoldDB" id="A0A6G7YC50"/>
<dbReference type="Proteomes" id="UP000502035">
    <property type="component" value="Chromosome"/>
</dbReference>
<gene>
    <name evidence="1" type="ORF">G7071_01675</name>
</gene>